<evidence type="ECO:0000256" key="5">
    <source>
        <dbReference type="ARBA" id="ARBA00017171"/>
    </source>
</evidence>
<evidence type="ECO:0000256" key="14">
    <source>
        <dbReference type="ARBA" id="ARBA00032361"/>
    </source>
</evidence>
<name>A0ABT9FS90_9BACL</name>
<comment type="subcellular location">
    <subcellularLocation>
        <location evidence="2">Endomembrane system</location>
        <topology evidence="2">Multi-pass membrane protein</topology>
    </subcellularLocation>
</comment>
<dbReference type="PROSITE" id="PS00379">
    <property type="entry name" value="CDP_ALCOHOL_P_TRANSF"/>
    <property type="match status" value="1"/>
</dbReference>
<keyword evidence="9 16" id="KW-1133">Transmembrane helix</keyword>
<dbReference type="InterPro" id="IPR000462">
    <property type="entry name" value="CDP-OH_P_trans"/>
</dbReference>
<evidence type="ECO:0000256" key="15">
    <source>
        <dbReference type="RuleBase" id="RU003750"/>
    </source>
</evidence>
<evidence type="ECO:0000256" key="11">
    <source>
        <dbReference type="ARBA" id="ARBA00023136"/>
    </source>
</evidence>
<dbReference type="Pfam" id="PF01066">
    <property type="entry name" value="CDP-OH_P_transf"/>
    <property type="match status" value="1"/>
</dbReference>
<dbReference type="PANTHER" id="PTHR14269">
    <property type="entry name" value="CDP-DIACYLGLYCEROL--GLYCEROL-3-PHOSPHATE 3-PHOSPHATIDYLTRANSFERASE-RELATED"/>
    <property type="match status" value="1"/>
</dbReference>
<evidence type="ECO:0000256" key="12">
    <source>
        <dbReference type="ARBA" id="ARBA00023209"/>
    </source>
</evidence>
<dbReference type="GO" id="GO:0003882">
    <property type="term" value="F:CDP-diacylglycerol-serine O-phosphatidyltransferase activity"/>
    <property type="evidence" value="ECO:0007669"/>
    <property type="project" value="UniProtKB-EC"/>
</dbReference>
<dbReference type="PANTHER" id="PTHR14269:SF61">
    <property type="entry name" value="CDP-DIACYLGLYCEROL--SERINE O-PHOSPHATIDYLTRANSFERASE"/>
    <property type="match status" value="1"/>
</dbReference>
<gene>
    <name evidence="17" type="primary">pssA</name>
    <name evidence="17" type="ORF">OIN60_12495</name>
</gene>
<evidence type="ECO:0000256" key="2">
    <source>
        <dbReference type="ARBA" id="ARBA00004127"/>
    </source>
</evidence>
<evidence type="ECO:0000313" key="17">
    <source>
        <dbReference type="EMBL" id="MDP4097592.1"/>
    </source>
</evidence>
<comment type="catalytic activity">
    <reaction evidence="1">
        <text>a CDP-1,2-diacyl-sn-glycerol + L-serine = a 1,2-diacyl-sn-glycero-3-phospho-L-serine + CMP + H(+)</text>
        <dbReference type="Rhea" id="RHEA:16913"/>
        <dbReference type="ChEBI" id="CHEBI:15378"/>
        <dbReference type="ChEBI" id="CHEBI:33384"/>
        <dbReference type="ChEBI" id="CHEBI:57262"/>
        <dbReference type="ChEBI" id="CHEBI:58332"/>
        <dbReference type="ChEBI" id="CHEBI:60377"/>
        <dbReference type="EC" id="2.7.8.8"/>
    </reaction>
</comment>
<organism evidence="17 18">
    <name type="scientific">Paenibacillus zeirhizosphaerae</name>
    <dbReference type="NCBI Taxonomy" id="2987519"/>
    <lineage>
        <taxon>Bacteria</taxon>
        <taxon>Bacillati</taxon>
        <taxon>Bacillota</taxon>
        <taxon>Bacilli</taxon>
        <taxon>Bacillales</taxon>
        <taxon>Paenibacillaceae</taxon>
        <taxon>Paenibacillus</taxon>
    </lineage>
</organism>
<reference evidence="17 18" key="1">
    <citation type="submission" date="2022-10" db="EMBL/GenBank/DDBJ databases">
        <title>Paenibacillus description and whole genome data of maize root bacterial community.</title>
        <authorList>
            <person name="Marton D."/>
            <person name="Farkas M."/>
            <person name="Cserhati M."/>
        </authorList>
    </citation>
    <scope>NUCLEOTIDE SEQUENCE [LARGE SCALE GENOMIC DNA]</scope>
    <source>
        <strain evidence="17 18">P96</strain>
    </source>
</reference>
<evidence type="ECO:0000313" key="18">
    <source>
        <dbReference type="Proteomes" id="UP001241848"/>
    </source>
</evidence>
<dbReference type="InterPro" id="IPR050324">
    <property type="entry name" value="CDP-alcohol_PTase-I"/>
</dbReference>
<evidence type="ECO:0000256" key="13">
    <source>
        <dbReference type="ARBA" id="ARBA00023264"/>
    </source>
</evidence>
<feature type="transmembrane region" description="Helical" evidence="16">
    <location>
        <begin position="92"/>
        <end position="110"/>
    </location>
</feature>
<dbReference type="EC" id="2.7.8.8" evidence="4"/>
<dbReference type="InterPro" id="IPR043130">
    <property type="entry name" value="CDP-OH_PTrfase_TM_dom"/>
</dbReference>
<keyword evidence="10" id="KW-0443">Lipid metabolism</keyword>
<comment type="similarity">
    <text evidence="3 15">Belongs to the CDP-alcohol phosphatidyltransferase class-I family.</text>
</comment>
<dbReference type="RefSeq" id="WP_305755181.1">
    <property type="nucleotide sequence ID" value="NZ_JAPCKK010000016.1"/>
</dbReference>
<evidence type="ECO:0000256" key="6">
    <source>
        <dbReference type="ARBA" id="ARBA00022516"/>
    </source>
</evidence>
<dbReference type="NCBIfam" id="TIGR00473">
    <property type="entry name" value="pssA"/>
    <property type="match status" value="1"/>
</dbReference>
<keyword evidence="12" id="KW-0594">Phospholipid biosynthesis</keyword>
<evidence type="ECO:0000256" key="7">
    <source>
        <dbReference type="ARBA" id="ARBA00022679"/>
    </source>
</evidence>
<dbReference type="InterPro" id="IPR048254">
    <property type="entry name" value="CDP_ALCOHOL_P_TRANSF_CS"/>
</dbReference>
<evidence type="ECO:0000256" key="16">
    <source>
        <dbReference type="SAM" id="Phobius"/>
    </source>
</evidence>
<keyword evidence="18" id="KW-1185">Reference proteome</keyword>
<feature type="transmembrane region" description="Helical" evidence="16">
    <location>
        <begin position="146"/>
        <end position="165"/>
    </location>
</feature>
<comment type="caution">
    <text evidence="17">The sequence shown here is derived from an EMBL/GenBank/DDBJ whole genome shotgun (WGS) entry which is preliminary data.</text>
</comment>
<protein>
    <recommendedName>
        <fullName evidence="5">CDP-diacylglycerol--serine O-phosphatidyltransferase</fullName>
        <ecNumber evidence="4">2.7.8.8</ecNumber>
    </recommendedName>
    <alternativeName>
        <fullName evidence="14">Phosphatidylserine synthase</fullName>
    </alternativeName>
</protein>
<accession>A0ABT9FS90</accession>
<evidence type="ECO:0000256" key="1">
    <source>
        <dbReference type="ARBA" id="ARBA00000287"/>
    </source>
</evidence>
<proteinExistence type="inferred from homology"/>
<evidence type="ECO:0000256" key="10">
    <source>
        <dbReference type="ARBA" id="ARBA00023098"/>
    </source>
</evidence>
<sequence>MRLRWTPSLLTACNLAAGVCSVLAVSRSWYVLAALLIFASMLFDLFDGYIARRIGVEAEFGKQLDSLADIVSFGLAPSFLINVSIFHDWNGVLGGLLVIFFTLCGAFRLARFNLSSFSKTFTGLPITAAGSLLALLSLAEHRLTDSFFAAVMLVFSLLMISRLPFPSIKKESAAYQNHKHGK</sequence>
<evidence type="ECO:0000256" key="8">
    <source>
        <dbReference type="ARBA" id="ARBA00022692"/>
    </source>
</evidence>
<feature type="transmembrane region" description="Helical" evidence="16">
    <location>
        <begin position="28"/>
        <end position="46"/>
    </location>
</feature>
<keyword evidence="6" id="KW-0444">Lipid biosynthesis</keyword>
<dbReference type="EMBL" id="JAPCKK010000016">
    <property type="protein sequence ID" value="MDP4097592.1"/>
    <property type="molecule type" value="Genomic_DNA"/>
</dbReference>
<feature type="transmembrane region" description="Helical" evidence="16">
    <location>
        <begin position="122"/>
        <end position="140"/>
    </location>
</feature>
<dbReference type="Proteomes" id="UP001241848">
    <property type="component" value="Unassembled WGS sequence"/>
</dbReference>
<evidence type="ECO:0000256" key="9">
    <source>
        <dbReference type="ARBA" id="ARBA00022989"/>
    </source>
</evidence>
<dbReference type="InterPro" id="IPR004533">
    <property type="entry name" value="CDP-diaglyc--ser_O-PTrfase"/>
</dbReference>
<evidence type="ECO:0000256" key="4">
    <source>
        <dbReference type="ARBA" id="ARBA00013174"/>
    </source>
</evidence>
<dbReference type="Gene3D" id="1.20.120.1760">
    <property type="match status" value="1"/>
</dbReference>
<keyword evidence="13" id="KW-1208">Phospholipid metabolism</keyword>
<keyword evidence="11 16" id="KW-0472">Membrane</keyword>
<keyword evidence="7 15" id="KW-0808">Transferase</keyword>
<keyword evidence="8 16" id="KW-0812">Transmembrane</keyword>
<evidence type="ECO:0000256" key="3">
    <source>
        <dbReference type="ARBA" id="ARBA00010441"/>
    </source>
</evidence>